<gene>
    <name evidence="1" type="ORF">ACFOPQ_06425</name>
</gene>
<dbReference type="Pfam" id="PF10134">
    <property type="entry name" value="RPA"/>
    <property type="match status" value="1"/>
</dbReference>
<evidence type="ECO:0000313" key="1">
    <source>
        <dbReference type="EMBL" id="MFC3860398.1"/>
    </source>
</evidence>
<protein>
    <submittedName>
        <fullName evidence="1">Replication initiator protein A</fullName>
    </submittedName>
</protein>
<organism evidence="1 2">
    <name type="scientific">Deinococcus antarcticus</name>
    <dbReference type="NCBI Taxonomy" id="1298767"/>
    <lineage>
        <taxon>Bacteria</taxon>
        <taxon>Thermotogati</taxon>
        <taxon>Deinococcota</taxon>
        <taxon>Deinococci</taxon>
        <taxon>Deinococcales</taxon>
        <taxon>Deinococcaceae</taxon>
        <taxon>Deinococcus</taxon>
    </lineage>
</organism>
<dbReference type="InterPro" id="IPR018777">
    <property type="entry name" value="Replication_initiator_prot_A"/>
</dbReference>
<evidence type="ECO:0000313" key="2">
    <source>
        <dbReference type="Proteomes" id="UP001595748"/>
    </source>
</evidence>
<accession>A0ABV8A421</accession>
<name>A0ABV8A421_9DEIO</name>
<dbReference type="RefSeq" id="WP_380076545.1">
    <property type="nucleotide sequence ID" value="NZ_JBHRZF010000069.1"/>
</dbReference>
<dbReference type="Proteomes" id="UP001595748">
    <property type="component" value="Unassembled WGS sequence"/>
</dbReference>
<comment type="caution">
    <text evidence="1">The sequence shown here is derived from an EMBL/GenBank/DDBJ whole genome shotgun (WGS) entry which is preliminary data.</text>
</comment>
<dbReference type="EMBL" id="JBHRZF010000069">
    <property type="protein sequence ID" value="MFC3860398.1"/>
    <property type="molecule type" value="Genomic_DNA"/>
</dbReference>
<proteinExistence type="predicted"/>
<keyword evidence="2" id="KW-1185">Reference proteome</keyword>
<sequence length="456" mass="50297">MTKDRHIVGTDERNLARLAVVIGLNRVPSQLTGWEKNLQLTNGSSVHITCVAGRGHVVPHGVDADIIFSMLTQYLLQGKPRDGQIETTPADICRHCGMTPGSTTYRRIHESLERLAGVRYRTFNAWSIGTKRGVQQWQSNTFGIIDSMTAVGVTEQASTTLGRFTAETVLRLRLSTEIIQSILAGNIRAIDFEFYSKLRKPLTRMLYRTLEEVRQEQPETFVIPLSVWAIHLGMLDIDENHDGSRQAPLGEGIQPTVPLRADKIRRALDPAHEELVSHGYLAEVEYVGVGKNQQVHYRFGAPGVAVDLEVAALLTQRGMSLAIAERHVKKLSRESIEEAVARFDARLTAGYVPKNPGGLLNDMLEHPEKYASFAPEKPRKAPAKSKVIDEPLPQPGDPLETVRVLLKLKLGRAPSPMALDALNQLSPEGIEALSAALKKPKEKALELAVVILGVPL</sequence>
<reference evidence="2" key="1">
    <citation type="journal article" date="2019" name="Int. J. Syst. Evol. Microbiol.">
        <title>The Global Catalogue of Microorganisms (GCM) 10K type strain sequencing project: providing services to taxonomists for standard genome sequencing and annotation.</title>
        <authorList>
            <consortium name="The Broad Institute Genomics Platform"/>
            <consortium name="The Broad Institute Genome Sequencing Center for Infectious Disease"/>
            <person name="Wu L."/>
            <person name="Ma J."/>
        </authorList>
    </citation>
    <scope>NUCLEOTIDE SEQUENCE [LARGE SCALE GENOMIC DNA]</scope>
    <source>
        <strain evidence="2">CCTCC AB 2013263</strain>
    </source>
</reference>